<organism evidence="2 3">
    <name type="scientific">Ideonella paludis</name>
    <dbReference type="NCBI Taxonomy" id="1233411"/>
    <lineage>
        <taxon>Bacteria</taxon>
        <taxon>Pseudomonadati</taxon>
        <taxon>Pseudomonadota</taxon>
        <taxon>Betaproteobacteria</taxon>
        <taxon>Burkholderiales</taxon>
        <taxon>Sphaerotilaceae</taxon>
        <taxon>Ideonella</taxon>
    </lineage>
</organism>
<name>A0ABS5E2G7_9BURK</name>
<accession>A0ABS5E2G7</accession>
<evidence type="ECO:0000256" key="1">
    <source>
        <dbReference type="SAM" id="SignalP"/>
    </source>
</evidence>
<feature type="signal peptide" evidence="1">
    <location>
        <begin position="1"/>
        <end position="24"/>
    </location>
</feature>
<evidence type="ECO:0000313" key="2">
    <source>
        <dbReference type="EMBL" id="MBQ0937610.1"/>
    </source>
</evidence>
<protein>
    <recommendedName>
        <fullName evidence="4">Tetratricopeptide repeat protein</fullName>
    </recommendedName>
</protein>
<dbReference type="RefSeq" id="WP_210811223.1">
    <property type="nucleotide sequence ID" value="NZ_JAGQDG010000009.1"/>
</dbReference>
<feature type="chain" id="PRO_5045875384" description="Tetratricopeptide repeat protein" evidence="1">
    <location>
        <begin position="25"/>
        <end position="400"/>
    </location>
</feature>
<dbReference type="EMBL" id="JAGQDG010000009">
    <property type="protein sequence ID" value="MBQ0937610.1"/>
    <property type="molecule type" value="Genomic_DNA"/>
</dbReference>
<evidence type="ECO:0008006" key="4">
    <source>
        <dbReference type="Google" id="ProtNLM"/>
    </source>
</evidence>
<comment type="caution">
    <text evidence="2">The sequence shown here is derived from an EMBL/GenBank/DDBJ whole genome shotgun (WGS) entry which is preliminary data.</text>
</comment>
<gene>
    <name evidence="2" type="ORF">KAK11_19955</name>
</gene>
<reference evidence="2 3" key="1">
    <citation type="submission" date="2021-04" db="EMBL/GenBank/DDBJ databases">
        <title>The genome sequence of type strain Ideonella paludis KCTC 32238.</title>
        <authorList>
            <person name="Liu Y."/>
        </authorList>
    </citation>
    <scope>NUCLEOTIDE SEQUENCE [LARGE SCALE GENOMIC DNA]</scope>
    <source>
        <strain evidence="2 3">KCTC 32238</strain>
    </source>
</reference>
<keyword evidence="1" id="KW-0732">Signal</keyword>
<keyword evidence="3" id="KW-1185">Reference proteome</keyword>
<evidence type="ECO:0000313" key="3">
    <source>
        <dbReference type="Proteomes" id="UP000672097"/>
    </source>
</evidence>
<proteinExistence type="predicted"/>
<sequence length="400" mass="42099">MHFSKRVIALAMFSLATSFSQAQAVRPDVAKPLKEASDLLKAGKAKEALSKANAANGVGGKTPAEQFMIDRMRAAAAQRAGDNGAAADAMEDLMNSGKLSAAEQAQTAESLAYAYSQLRNNAKATQWVSKAQSLGNNSATLKQLQAYLQANSGDYGAIAKDAAAAVSAAEQAGRRPEENDLLRLADAYSRTNNGAGQAQALDKLVTYYPKKDYWAAALGRLPRKSGFSDRFSLDVMRLKLATGNLEATNDFMEMAQLALQAGCSAEAKQVVDKGFAAGALGTGADAERHKRLKALVDKREAEDKAGFTAKLAEATAAKDGNALVQLGQCRIGAGDAAQAETLISQGIAKGQIKRPDDAKLALGRAQLAAKQKAKAQQTLRGLQGTDGIVELARYYQALGN</sequence>
<dbReference type="Proteomes" id="UP000672097">
    <property type="component" value="Unassembled WGS sequence"/>
</dbReference>